<dbReference type="Pfam" id="PF23559">
    <property type="entry name" value="WHD_DRP"/>
    <property type="match status" value="1"/>
</dbReference>
<gene>
    <name evidence="11" type="primary">gb12046</name>
    <name evidence="11" type="ORF">PR202_gb12046</name>
</gene>
<feature type="domain" description="NB-ARC" evidence="7">
    <location>
        <begin position="176"/>
        <end position="347"/>
    </location>
</feature>
<protein>
    <submittedName>
        <fullName evidence="11">Uncharacterized protein</fullName>
    </submittedName>
</protein>
<sequence length="912" mass="103667">MAEQAVFTVLQRGSSIAVDEAKYLLGVFNKLELAKQQLVSMQAFLTDLDEKMLRGGAMARNLVCEVREVAQEVEDIIDTANILRRQRDQKKSIRVAISKYACFPVYLAHLHKIVTRIDSATARMKIIFDDFQRHNIVTTAIGEDERCFTKEDEIIQHWRSSAHPDLGKQVDVIGFDHQIEQIKGDLVDTLNKQLSVFSILGPGGAGKSTMASKVYVLAAVSEHFKVRAWITVSQRFLLGDLLKEMVKRIMPVRQAKELNKKTQSEVKKRLHDFLQRRRYLIILDDVWEGDAWDVISDAFPDSKNGSRVILTTRKETVANHPYALKKIYRPKLLNGKESTRLLLRVALPEYILDSKSKKSAIKAGNLVDFKKVGKDLANKCCGLPLAVVVLGGHLSRNLDIAEWRRLTSSVDWHAMITTDTIIGAILDLSYYDMPSHLRSCFMYTTAFPEDTHIDVQLLSNLWVAEGFIPLVRGRTGKELAIMYVAELAQRCMIQVAKRTHSGMISLIKVHDVLRDWGIGRARREGLIKDCHNVEDIKADYSGEMMKCYRVVLHGFLGSKFDNSMGKLRTLLDFTLTSVNNNSIKASNTFGVLHHMRVLYLQGSAENVHLPKEIGRMRYLRYIGLGGSCCYHLPSSIGDLLNLETLDASGGKLYDIPHSLWKILTLRHVHVSWVKQWSVPQISSQSNVHVTVCYSAVIRDILLCTSHHKREMEATRRFFIREDKKPNLSYCFGMKYVAAYRFDQLEVVGRCNGENQCNNDLTNFGEWADVSSALKICCANLLSNEQKLLEFMWLRFLLVLEIGERSYTGSVINCPRGSFPKLLQLVLHDLAVEDWKIEDGCMISLMELILCKCSNLRYLPEGMLLLPRLKRVKLIAMSTSCYQESRVARELDNKGCVVSVSTNEKDFKHLDMP</sequence>
<feature type="domain" description="Disease resistance R13L4/SHOC-2-like LRR" evidence="10">
    <location>
        <begin position="582"/>
        <end position="675"/>
    </location>
</feature>
<name>A0AAV5EPZ8_ELECO</name>
<dbReference type="PANTHER" id="PTHR23155">
    <property type="entry name" value="DISEASE RESISTANCE PROTEIN RP"/>
    <property type="match status" value="1"/>
</dbReference>
<organism evidence="11 12">
    <name type="scientific">Eleusine coracana subsp. coracana</name>
    <dbReference type="NCBI Taxonomy" id="191504"/>
    <lineage>
        <taxon>Eukaryota</taxon>
        <taxon>Viridiplantae</taxon>
        <taxon>Streptophyta</taxon>
        <taxon>Embryophyta</taxon>
        <taxon>Tracheophyta</taxon>
        <taxon>Spermatophyta</taxon>
        <taxon>Magnoliopsida</taxon>
        <taxon>Liliopsida</taxon>
        <taxon>Poales</taxon>
        <taxon>Poaceae</taxon>
        <taxon>PACMAD clade</taxon>
        <taxon>Chloridoideae</taxon>
        <taxon>Cynodonteae</taxon>
        <taxon>Eleusininae</taxon>
        <taxon>Eleusine</taxon>
    </lineage>
</organism>
<dbReference type="Gene3D" id="1.20.5.4130">
    <property type="match status" value="1"/>
</dbReference>
<evidence type="ECO:0000256" key="6">
    <source>
        <dbReference type="ARBA" id="ARBA00023054"/>
    </source>
</evidence>
<dbReference type="InterPro" id="IPR027417">
    <property type="entry name" value="P-loop_NTPase"/>
</dbReference>
<dbReference type="Pfam" id="PF00931">
    <property type="entry name" value="NB-ARC"/>
    <property type="match status" value="1"/>
</dbReference>
<keyword evidence="2" id="KW-0433">Leucine-rich repeat</keyword>
<evidence type="ECO:0000259" key="7">
    <source>
        <dbReference type="Pfam" id="PF00931"/>
    </source>
</evidence>
<dbReference type="Gene3D" id="1.10.10.10">
    <property type="entry name" value="Winged helix-like DNA-binding domain superfamily/Winged helix DNA-binding domain"/>
    <property type="match status" value="1"/>
</dbReference>
<evidence type="ECO:0000313" key="12">
    <source>
        <dbReference type="Proteomes" id="UP001054889"/>
    </source>
</evidence>
<dbReference type="InterPro" id="IPR044974">
    <property type="entry name" value="Disease_R_plants"/>
</dbReference>
<reference evidence="11" key="2">
    <citation type="submission" date="2021-12" db="EMBL/GenBank/DDBJ databases">
        <title>Resequencing data analysis of finger millet.</title>
        <authorList>
            <person name="Hatakeyama M."/>
            <person name="Aluri S."/>
            <person name="Balachadran M.T."/>
            <person name="Sivarajan S.R."/>
            <person name="Poveda L."/>
            <person name="Shimizu-Inatsugi R."/>
            <person name="Schlapbach R."/>
            <person name="Sreeman S.M."/>
            <person name="Shimizu K.K."/>
        </authorList>
    </citation>
    <scope>NUCLEOTIDE SEQUENCE</scope>
</reference>
<dbReference type="InterPro" id="IPR058922">
    <property type="entry name" value="WHD_DRP"/>
</dbReference>
<evidence type="ECO:0000259" key="10">
    <source>
        <dbReference type="Pfam" id="PF23598"/>
    </source>
</evidence>
<evidence type="ECO:0000256" key="1">
    <source>
        <dbReference type="ARBA" id="ARBA00008894"/>
    </source>
</evidence>
<evidence type="ECO:0000256" key="4">
    <source>
        <dbReference type="ARBA" id="ARBA00022741"/>
    </source>
</evidence>
<dbReference type="Gene3D" id="1.10.8.430">
    <property type="entry name" value="Helical domain of apoptotic protease-activating factors"/>
    <property type="match status" value="1"/>
</dbReference>
<accession>A0AAV5EPZ8</accession>
<dbReference type="AlphaFoldDB" id="A0AAV5EPZ8"/>
<evidence type="ECO:0000256" key="5">
    <source>
        <dbReference type="ARBA" id="ARBA00022821"/>
    </source>
</evidence>
<dbReference type="Gene3D" id="3.40.50.300">
    <property type="entry name" value="P-loop containing nucleotide triphosphate hydrolases"/>
    <property type="match status" value="1"/>
</dbReference>
<dbReference type="Gene3D" id="3.80.10.10">
    <property type="entry name" value="Ribonuclease Inhibitor"/>
    <property type="match status" value="1"/>
</dbReference>
<evidence type="ECO:0000259" key="9">
    <source>
        <dbReference type="Pfam" id="PF23559"/>
    </source>
</evidence>
<keyword evidence="4" id="KW-0547">Nucleotide-binding</keyword>
<keyword evidence="6" id="KW-0175">Coiled coil</keyword>
<feature type="domain" description="Disease resistance N-terminal" evidence="8">
    <location>
        <begin position="5"/>
        <end position="91"/>
    </location>
</feature>
<dbReference type="PRINTS" id="PR00364">
    <property type="entry name" value="DISEASERSIST"/>
</dbReference>
<keyword evidence="3" id="KW-0677">Repeat</keyword>
<dbReference type="PANTHER" id="PTHR23155:SF1185">
    <property type="entry name" value="DISEASE RESISTANCE RPP8-LIKE PROTEIN 3-RELATED"/>
    <property type="match status" value="1"/>
</dbReference>
<dbReference type="InterPro" id="IPR002182">
    <property type="entry name" value="NB-ARC"/>
</dbReference>
<dbReference type="SUPFAM" id="SSF52058">
    <property type="entry name" value="L domain-like"/>
    <property type="match status" value="1"/>
</dbReference>
<dbReference type="FunFam" id="3.40.50.300:FF:001091">
    <property type="entry name" value="Probable disease resistance protein At1g61300"/>
    <property type="match status" value="1"/>
</dbReference>
<evidence type="ECO:0000256" key="3">
    <source>
        <dbReference type="ARBA" id="ARBA00022737"/>
    </source>
</evidence>
<reference evidence="11" key="1">
    <citation type="journal article" date="2018" name="DNA Res.">
        <title>Multiple hybrid de novo genome assembly of finger millet, an orphan allotetraploid crop.</title>
        <authorList>
            <person name="Hatakeyama M."/>
            <person name="Aluri S."/>
            <person name="Balachadran M.T."/>
            <person name="Sivarajan S.R."/>
            <person name="Patrignani A."/>
            <person name="Gruter S."/>
            <person name="Poveda L."/>
            <person name="Shimizu-Inatsugi R."/>
            <person name="Baeten J."/>
            <person name="Francoijs K.J."/>
            <person name="Nataraja K.N."/>
            <person name="Reddy Y.A.N."/>
            <person name="Phadnis S."/>
            <person name="Ravikumar R.L."/>
            <person name="Schlapbach R."/>
            <person name="Sreeman S.M."/>
            <person name="Shimizu K.K."/>
        </authorList>
    </citation>
    <scope>NUCLEOTIDE SEQUENCE</scope>
</reference>
<dbReference type="InterPro" id="IPR041118">
    <property type="entry name" value="Rx_N"/>
</dbReference>
<dbReference type="EMBL" id="BQKI01000077">
    <property type="protein sequence ID" value="GJN24310.1"/>
    <property type="molecule type" value="Genomic_DNA"/>
</dbReference>
<dbReference type="SUPFAM" id="SSF52540">
    <property type="entry name" value="P-loop containing nucleoside triphosphate hydrolases"/>
    <property type="match status" value="1"/>
</dbReference>
<dbReference type="InterPro" id="IPR032675">
    <property type="entry name" value="LRR_dom_sf"/>
</dbReference>
<proteinExistence type="inferred from homology"/>
<dbReference type="FunFam" id="1.10.10.10:FF:000322">
    <property type="entry name" value="Probable disease resistance protein At1g63360"/>
    <property type="match status" value="1"/>
</dbReference>
<comment type="caution">
    <text evidence="11">The sequence shown here is derived from an EMBL/GenBank/DDBJ whole genome shotgun (WGS) entry which is preliminary data.</text>
</comment>
<dbReference type="CDD" id="cd14798">
    <property type="entry name" value="RX-CC_like"/>
    <property type="match status" value="1"/>
</dbReference>
<dbReference type="GO" id="GO:0043531">
    <property type="term" value="F:ADP binding"/>
    <property type="evidence" value="ECO:0007669"/>
    <property type="project" value="InterPro"/>
</dbReference>
<evidence type="ECO:0000259" key="8">
    <source>
        <dbReference type="Pfam" id="PF18052"/>
    </source>
</evidence>
<evidence type="ECO:0000313" key="11">
    <source>
        <dbReference type="EMBL" id="GJN24310.1"/>
    </source>
</evidence>
<dbReference type="InterPro" id="IPR036388">
    <property type="entry name" value="WH-like_DNA-bd_sf"/>
</dbReference>
<comment type="similarity">
    <text evidence="1">Belongs to the disease resistance NB-LRR family.</text>
</comment>
<dbReference type="InterPro" id="IPR055414">
    <property type="entry name" value="LRR_R13L4/SHOC2-like"/>
</dbReference>
<keyword evidence="12" id="KW-1185">Reference proteome</keyword>
<dbReference type="GO" id="GO:0009626">
    <property type="term" value="P:plant-type hypersensitive response"/>
    <property type="evidence" value="ECO:0007669"/>
    <property type="project" value="UniProtKB-ARBA"/>
</dbReference>
<feature type="domain" description="Disease resistance protein winged helix" evidence="9">
    <location>
        <begin position="447"/>
        <end position="515"/>
    </location>
</feature>
<dbReference type="Proteomes" id="UP001054889">
    <property type="component" value="Unassembled WGS sequence"/>
</dbReference>
<dbReference type="InterPro" id="IPR042197">
    <property type="entry name" value="Apaf_helical"/>
</dbReference>
<dbReference type="GO" id="GO:0042742">
    <property type="term" value="P:defense response to bacterium"/>
    <property type="evidence" value="ECO:0007669"/>
    <property type="project" value="UniProtKB-ARBA"/>
</dbReference>
<dbReference type="GO" id="GO:0002758">
    <property type="term" value="P:innate immune response-activating signaling pathway"/>
    <property type="evidence" value="ECO:0007669"/>
    <property type="project" value="UniProtKB-ARBA"/>
</dbReference>
<keyword evidence="5" id="KW-0611">Plant defense</keyword>
<dbReference type="Pfam" id="PF18052">
    <property type="entry name" value="Rx_N"/>
    <property type="match status" value="1"/>
</dbReference>
<dbReference type="InterPro" id="IPR038005">
    <property type="entry name" value="RX-like_CC"/>
</dbReference>
<dbReference type="Pfam" id="PF23598">
    <property type="entry name" value="LRR_14"/>
    <property type="match status" value="1"/>
</dbReference>
<evidence type="ECO:0000256" key="2">
    <source>
        <dbReference type="ARBA" id="ARBA00022614"/>
    </source>
</evidence>